<name>A0A1H8HU21_9PROT</name>
<dbReference type="Proteomes" id="UP000199459">
    <property type="component" value="Unassembled WGS sequence"/>
</dbReference>
<dbReference type="RefSeq" id="WP_090634264.1">
    <property type="nucleotide sequence ID" value="NZ_FOCP01000026.1"/>
</dbReference>
<dbReference type="CDD" id="cd17278">
    <property type="entry name" value="RMtype1_S_LdeBORF1052P-TRD2-CR2"/>
    <property type="match status" value="1"/>
</dbReference>
<dbReference type="InterPro" id="IPR000055">
    <property type="entry name" value="Restrct_endonuc_typeI_TRD"/>
</dbReference>
<protein>
    <submittedName>
        <fullName evidence="6">Type I restriction enzyme, S subunit</fullName>
    </submittedName>
</protein>
<evidence type="ECO:0000256" key="2">
    <source>
        <dbReference type="ARBA" id="ARBA00022747"/>
    </source>
</evidence>
<dbReference type="OrthoDB" id="9798929at2"/>
<evidence type="ECO:0000259" key="5">
    <source>
        <dbReference type="Pfam" id="PF01420"/>
    </source>
</evidence>
<dbReference type="PANTHER" id="PTHR30408:SF13">
    <property type="entry name" value="TYPE I RESTRICTION ENZYME HINDI SPECIFICITY SUBUNIT"/>
    <property type="match status" value="1"/>
</dbReference>
<dbReference type="Pfam" id="PF01420">
    <property type="entry name" value="Methylase_S"/>
    <property type="match status" value="1"/>
</dbReference>
<evidence type="ECO:0000313" key="6">
    <source>
        <dbReference type="EMBL" id="SEN59633.1"/>
    </source>
</evidence>
<dbReference type="InterPro" id="IPR052021">
    <property type="entry name" value="Type-I_RS_S_subunit"/>
</dbReference>
<dbReference type="AlphaFoldDB" id="A0A1H8HU21"/>
<evidence type="ECO:0000256" key="4">
    <source>
        <dbReference type="SAM" id="Coils"/>
    </source>
</evidence>
<dbReference type="InterPro" id="IPR044946">
    <property type="entry name" value="Restrct_endonuc_typeI_TRD_sf"/>
</dbReference>
<organism evidence="6 7">
    <name type="scientific">Nitrosomonas marina</name>
    <dbReference type="NCBI Taxonomy" id="917"/>
    <lineage>
        <taxon>Bacteria</taxon>
        <taxon>Pseudomonadati</taxon>
        <taxon>Pseudomonadota</taxon>
        <taxon>Betaproteobacteria</taxon>
        <taxon>Nitrosomonadales</taxon>
        <taxon>Nitrosomonadaceae</taxon>
        <taxon>Nitrosomonas</taxon>
    </lineage>
</organism>
<reference evidence="6 7" key="1">
    <citation type="submission" date="2016-10" db="EMBL/GenBank/DDBJ databases">
        <authorList>
            <person name="de Groot N.N."/>
        </authorList>
    </citation>
    <scope>NUCLEOTIDE SEQUENCE [LARGE SCALE GENOMIC DNA]</scope>
    <source>
        <strain evidence="6 7">Nm22</strain>
    </source>
</reference>
<keyword evidence="4" id="KW-0175">Coiled coil</keyword>
<dbReference type="GO" id="GO:0009307">
    <property type="term" value="P:DNA restriction-modification system"/>
    <property type="evidence" value="ECO:0007669"/>
    <property type="project" value="UniProtKB-KW"/>
</dbReference>
<accession>A0A1H8HU21</accession>
<evidence type="ECO:0000313" key="7">
    <source>
        <dbReference type="Proteomes" id="UP000199459"/>
    </source>
</evidence>
<dbReference type="GO" id="GO:0003677">
    <property type="term" value="F:DNA binding"/>
    <property type="evidence" value="ECO:0007669"/>
    <property type="project" value="UniProtKB-KW"/>
</dbReference>
<dbReference type="EMBL" id="FOCP01000026">
    <property type="protein sequence ID" value="SEN59633.1"/>
    <property type="molecule type" value="Genomic_DNA"/>
</dbReference>
<proteinExistence type="inferred from homology"/>
<evidence type="ECO:0000256" key="3">
    <source>
        <dbReference type="ARBA" id="ARBA00023125"/>
    </source>
</evidence>
<keyword evidence="2" id="KW-0680">Restriction system</keyword>
<evidence type="ECO:0000256" key="1">
    <source>
        <dbReference type="ARBA" id="ARBA00010923"/>
    </source>
</evidence>
<sequence length="410" mass="46300">MTEQALQLGDCAKVISGYAFKSKDFVDEGIPVLKIANIKHEHVVFDGVQYLPPDFLNIDDKFKVKFGDVMICLTGSHISQPNSVVGRVAMYRHERLALLNQRAGRIVVNDTERLDKDFLYYFLRQERVMHDLALNAGGAANQANISPKDVERIELPDIDVLTQKSISSTLKAYDDLIENNKRRIELLEESARQLYKEWFVRFRFPGHEHVKIIDSVPEGWERCVASEALFINPKTPIEKDKEITYVPMASLSESQMTVDVSMFEKRTKHTTVKFAAGDTLFARITPCLENGKTAFVNFLNENEVACGSTEFIVLRGSKVSNQFAYLLAREESFRGNAIKSMIGSSGRQRVQPSCFDKYVVPVPPASIQEQFDEVVVGVFEQINILLKQTQQLATARDLLLPKLMSGEIAV</sequence>
<comment type="similarity">
    <text evidence="1">Belongs to the type-I restriction system S methylase family.</text>
</comment>
<dbReference type="Gene3D" id="3.90.220.20">
    <property type="entry name" value="DNA methylase specificity domains"/>
    <property type="match status" value="2"/>
</dbReference>
<gene>
    <name evidence="6" type="ORF">SAMN05216325_12633</name>
</gene>
<dbReference type="CDD" id="cd17260">
    <property type="entry name" value="RMtype1_S_EcoEI-TRD1-CR1_like"/>
    <property type="match status" value="1"/>
</dbReference>
<feature type="coiled-coil region" evidence="4">
    <location>
        <begin position="170"/>
        <end position="197"/>
    </location>
</feature>
<dbReference type="SUPFAM" id="SSF116734">
    <property type="entry name" value="DNA methylase specificity domain"/>
    <property type="match status" value="2"/>
</dbReference>
<dbReference type="PANTHER" id="PTHR30408">
    <property type="entry name" value="TYPE-1 RESTRICTION ENZYME ECOKI SPECIFICITY PROTEIN"/>
    <property type="match status" value="1"/>
</dbReference>
<keyword evidence="3" id="KW-0238">DNA-binding</keyword>
<feature type="domain" description="Type I restriction modification DNA specificity" evidence="5">
    <location>
        <begin position="7"/>
        <end position="188"/>
    </location>
</feature>